<dbReference type="InterPro" id="IPR050267">
    <property type="entry name" value="Anti-sigma-factor_SerPK"/>
</dbReference>
<feature type="domain" description="Histidine kinase/HSP90-like ATPase" evidence="2">
    <location>
        <begin position="22"/>
        <end position="123"/>
    </location>
</feature>
<keyword evidence="1" id="KW-0808">Transferase</keyword>
<reference evidence="3 4" key="1">
    <citation type="submission" date="2019-02" db="EMBL/GenBank/DDBJ databases">
        <authorList>
            <consortium name="Pathogen Informatics"/>
        </authorList>
    </citation>
    <scope>NUCLEOTIDE SEQUENCE [LARGE SCALE GENOMIC DNA]</scope>
    <source>
        <strain evidence="3 4">3012STDY7089603</strain>
    </source>
</reference>
<comment type="caution">
    <text evidence="3">The sequence shown here is derived from an EMBL/GenBank/DDBJ whole genome shotgun (WGS) entry which is preliminary data.</text>
</comment>
<dbReference type="CDD" id="cd16936">
    <property type="entry name" value="HATPase_RsbW-like"/>
    <property type="match status" value="1"/>
</dbReference>
<dbReference type="Pfam" id="PF13581">
    <property type="entry name" value="HATPase_c_2"/>
    <property type="match status" value="1"/>
</dbReference>
<organism evidence="3 4">
    <name type="scientific">Urinicoccus massiliensis</name>
    <dbReference type="NCBI Taxonomy" id="1723382"/>
    <lineage>
        <taxon>Bacteria</taxon>
        <taxon>Bacillati</taxon>
        <taxon>Bacillota</taxon>
        <taxon>Tissierellia</taxon>
        <taxon>Tissierellales</taxon>
        <taxon>Peptoniphilaceae</taxon>
        <taxon>Urinicoccus</taxon>
    </lineage>
</organism>
<name>A0A8H2M3X8_9FIRM</name>
<dbReference type="PANTHER" id="PTHR35526:SF3">
    <property type="entry name" value="ANTI-SIGMA-F FACTOR RSBW"/>
    <property type="match status" value="1"/>
</dbReference>
<evidence type="ECO:0000313" key="4">
    <source>
        <dbReference type="Proteomes" id="UP000377798"/>
    </source>
</evidence>
<dbReference type="SUPFAM" id="SSF55874">
    <property type="entry name" value="ATPase domain of HSP90 chaperone/DNA topoisomerase II/histidine kinase"/>
    <property type="match status" value="1"/>
</dbReference>
<gene>
    <name evidence="3" type="ORF">NCTC13150_00605</name>
</gene>
<dbReference type="RefSeq" id="WP_034440613.1">
    <property type="nucleotide sequence ID" value="NZ_CAACYI010000001.1"/>
</dbReference>
<keyword evidence="4" id="KW-1185">Reference proteome</keyword>
<dbReference type="GO" id="GO:0004674">
    <property type="term" value="F:protein serine/threonine kinase activity"/>
    <property type="evidence" value="ECO:0007669"/>
    <property type="project" value="UniProtKB-KW"/>
</dbReference>
<dbReference type="EMBL" id="CAACYI010000001">
    <property type="protein sequence ID" value="VFB16089.1"/>
    <property type="molecule type" value="Genomic_DNA"/>
</dbReference>
<dbReference type="InterPro" id="IPR036890">
    <property type="entry name" value="HATPase_C_sf"/>
</dbReference>
<dbReference type="Proteomes" id="UP000377798">
    <property type="component" value="Unassembled WGS sequence"/>
</dbReference>
<dbReference type="PANTHER" id="PTHR35526">
    <property type="entry name" value="ANTI-SIGMA-F FACTOR RSBW-RELATED"/>
    <property type="match status" value="1"/>
</dbReference>
<evidence type="ECO:0000259" key="2">
    <source>
        <dbReference type="Pfam" id="PF13581"/>
    </source>
</evidence>
<dbReference type="InterPro" id="IPR003594">
    <property type="entry name" value="HATPase_dom"/>
</dbReference>
<sequence length="126" mass="14025">MNYIFAGSVPSDIHCAKEFVDLASRSLHSLIYDEEVSLDIKLIIQELLMNGVIHGNGLNRDKYVSLGIDYSSHCLRIQVQDEGPGIDFEEDCEMNMKCNGRGLQIVRALSDGVQLNGNEIIVIKTI</sequence>
<accession>A0A8H2M3X8</accession>
<proteinExistence type="predicted"/>
<keyword evidence="1" id="KW-0418">Kinase</keyword>
<protein>
    <submittedName>
        <fullName evidence="3">Anti-sigma F factor</fullName>
    </submittedName>
</protein>
<evidence type="ECO:0000313" key="3">
    <source>
        <dbReference type="EMBL" id="VFB16089.1"/>
    </source>
</evidence>
<keyword evidence="1" id="KW-0723">Serine/threonine-protein kinase</keyword>
<dbReference type="Gene3D" id="3.30.565.10">
    <property type="entry name" value="Histidine kinase-like ATPase, C-terminal domain"/>
    <property type="match status" value="1"/>
</dbReference>
<evidence type="ECO:0000256" key="1">
    <source>
        <dbReference type="ARBA" id="ARBA00022527"/>
    </source>
</evidence>
<dbReference type="AlphaFoldDB" id="A0A8H2M3X8"/>